<feature type="chain" id="PRO_5042814718" description="Glycosyl transferase CAP10 domain-containing protein" evidence="7">
    <location>
        <begin position="24"/>
        <end position="403"/>
    </location>
</feature>
<evidence type="ECO:0000256" key="2">
    <source>
        <dbReference type="ARBA" id="ARBA00004922"/>
    </source>
</evidence>
<dbReference type="SMART" id="SM00672">
    <property type="entry name" value="CAP10"/>
    <property type="match status" value="1"/>
</dbReference>
<dbReference type="Proteomes" id="UP001329430">
    <property type="component" value="Chromosome 3"/>
</dbReference>
<keyword evidence="5" id="KW-0808">Transferase</keyword>
<dbReference type="InterPro" id="IPR006598">
    <property type="entry name" value="CAP10"/>
</dbReference>
<organism evidence="9 10">
    <name type="scientific">Pyrocoelia pectoralis</name>
    <dbReference type="NCBI Taxonomy" id="417401"/>
    <lineage>
        <taxon>Eukaryota</taxon>
        <taxon>Metazoa</taxon>
        <taxon>Ecdysozoa</taxon>
        <taxon>Arthropoda</taxon>
        <taxon>Hexapoda</taxon>
        <taxon>Insecta</taxon>
        <taxon>Pterygota</taxon>
        <taxon>Neoptera</taxon>
        <taxon>Endopterygota</taxon>
        <taxon>Coleoptera</taxon>
        <taxon>Polyphaga</taxon>
        <taxon>Elateriformia</taxon>
        <taxon>Elateroidea</taxon>
        <taxon>Lampyridae</taxon>
        <taxon>Lampyrinae</taxon>
        <taxon>Pyrocoelia</taxon>
    </lineage>
</organism>
<comment type="pathway">
    <text evidence="2">Protein modification; protein glycosylation.</text>
</comment>
<reference evidence="9 10" key="1">
    <citation type="journal article" date="2024" name="Insects">
        <title>An Improved Chromosome-Level Genome Assembly of the Firefly Pyrocoelia pectoralis.</title>
        <authorList>
            <person name="Fu X."/>
            <person name="Meyer-Rochow V.B."/>
            <person name="Ballantyne L."/>
            <person name="Zhu X."/>
        </authorList>
    </citation>
    <scope>NUCLEOTIDE SEQUENCE [LARGE SCALE GENOMIC DNA]</scope>
    <source>
        <strain evidence="9">XCY_ONT2</strain>
    </source>
</reference>
<dbReference type="PANTHER" id="PTHR12203">
    <property type="entry name" value="KDEL LYS-ASP-GLU-LEU CONTAINING - RELATED"/>
    <property type="match status" value="1"/>
</dbReference>
<dbReference type="GO" id="GO:0035252">
    <property type="term" value="F:UDP-xylosyltransferase activity"/>
    <property type="evidence" value="ECO:0007669"/>
    <property type="project" value="TreeGrafter"/>
</dbReference>
<sequence length="403" mass="47142">MKQLYISFTFTILFSFYFALIQATNNQCPLSTDTNCAEKHENKYSKETNNIDTIYLNEYKKANQAHQPNNKTGCQFYTDVIDNDLEPFRDGITSQMINNVKTRGTKYQIINGRLYRDKDCMFPARCSGIEYFLLKLVKKLPDLELVVNTRDWPQIYRQHGVFGPIFSFSKTKDYNDIMYPAWAFWEGGPAIGLYPKGIGKWNDHRISIAKVANSTPWDNKLNVAFFRGSRTNSERDPLVLLSRENPDLVNAHYTKNQAWKSDADTLHALPASEVSFTDHCQYKYLFNFRGVAASFRFKHILLCKSLVFHVGDEWLEFFYRNLKPWVHYIPVKANANQETIRSLITFVQNNDVLAKTIAENGFSFIWNHLTIKDVICYWRNLLRKYAKLLKYQPKLDENLIEIM</sequence>
<evidence type="ECO:0000256" key="4">
    <source>
        <dbReference type="ARBA" id="ARBA00022676"/>
    </source>
</evidence>
<evidence type="ECO:0000256" key="3">
    <source>
        <dbReference type="ARBA" id="ARBA00010118"/>
    </source>
</evidence>
<comment type="caution">
    <text evidence="9">The sequence shown here is derived from an EMBL/GenBank/DDBJ whole genome shotgun (WGS) entry which is preliminary data.</text>
</comment>
<comment type="function">
    <text evidence="6">Protein O-glucosyltransferase. Catalyzes the reaction that attaches glucose through an O-glycosidic linkage to a conserved serine residue found in the consensus sequence C-X-S-X-[PA]-C in epidermal growth factor-like repeats. Regulates Notch signaling by glucosylating Notch in the ER, glucosylation is required for the correct folding and cleavage of Notch.</text>
</comment>
<dbReference type="Pfam" id="PF05686">
    <property type="entry name" value="Glyco_transf_90"/>
    <property type="match status" value="1"/>
</dbReference>
<evidence type="ECO:0000256" key="1">
    <source>
        <dbReference type="ARBA" id="ARBA00004319"/>
    </source>
</evidence>
<evidence type="ECO:0000313" key="10">
    <source>
        <dbReference type="Proteomes" id="UP001329430"/>
    </source>
</evidence>
<name>A0AAN7ZGQ9_9COLE</name>
<keyword evidence="10" id="KW-1185">Reference proteome</keyword>
<dbReference type="EMBL" id="JAVRBK010000003">
    <property type="protein sequence ID" value="KAK5645905.1"/>
    <property type="molecule type" value="Genomic_DNA"/>
</dbReference>
<feature type="domain" description="Glycosyl transferase CAP10" evidence="8">
    <location>
        <begin position="139"/>
        <end position="392"/>
    </location>
</feature>
<dbReference type="InterPro" id="IPR051091">
    <property type="entry name" value="O-Glucosyltr/Glycosyltrsf_90"/>
</dbReference>
<comment type="similarity">
    <text evidence="3">Belongs to the glycosyltransferase 90 family.</text>
</comment>
<dbReference type="GO" id="GO:0005788">
    <property type="term" value="C:endoplasmic reticulum lumen"/>
    <property type="evidence" value="ECO:0007669"/>
    <property type="project" value="UniProtKB-SubCell"/>
</dbReference>
<evidence type="ECO:0000256" key="5">
    <source>
        <dbReference type="ARBA" id="ARBA00022679"/>
    </source>
</evidence>
<evidence type="ECO:0000259" key="8">
    <source>
        <dbReference type="SMART" id="SM00672"/>
    </source>
</evidence>
<accession>A0AAN7ZGQ9</accession>
<dbReference type="GO" id="GO:0035251">
    <property type="term" value="F:UDP-glucosyltransferase activity"/>
    <property type="evidence" value="ECO:0007669"/>
    <property type="project" value="TreeGrafter"/>
</dbReference>
<evidence type="ECO:0000256" key="6">
    <source>
        <dbReference type="ARBA" id="ARBA00045690"/>
    </source>
</evidence>
<evidence type="ECO:0000313" key="9">
    <source>
        <dbReference type="EMBL" id="KAK5645905.1"/>
    </source>
</evidence>
<dbReference type="AlphaFoldDB" id="A0AAN7ZGQ9"/>
<dbReference type="GO" id="GO:0045747">
    <property type="term" value="P:positive regulation of Notch signaling pathway"/>
    <property type="evidence" value="ECO:0007669"/>
    <property type="project" value="TreeGrafter"/>
</dbReference>
<comment type="subcellular location">
    <subcellularLocation>
        <location evidence="1">Endoplasmic reticulum lumen</location>
    </subcellularLocation>
</comment>
<keyword evidence="4" id="KW-0328">Glycosyltransferase</keyword>
<gene>
    <name evidence="9" type="ORF">RI129_004369</name>
</gene>
<evidence type="ECO:0000256" key="7">
    <source>
        <dbReference type="SAM" id="SignalP"/>
    </source>
</evidence>
<dbReference type="PANTHER" id="PTHR12203:SF35">
    <property type="entry name" value="PROTEIN O-GLUCOSYLTRANSFERASE 1"/>
    <property type="match status" value="1"/>
</dbReference>
<feature type="signal peptide" evidence="7">
    <location>
        <begin position="1"/>
        <end position="23"/>
    </location>
</feature>
<keyword evidence="7" id="KW-0732">Signal</keyword>
<proteinExistence type="inferred from homology"/>
<protein>
    <recommendedName>
        <fullName evidence="8">Glycosyl transferase CAP10 domain-containing protein</fullName>
    </recommendedName>
</protein>
<dbReference type="GO" id="GO:0006493">
    <property type="term" value="P:protein O-linked glycosylation"/>
    <property type="evidence" value="ECO:0007669"/>
    <property type="project" value="TreeGrafter"/>
</dbReference>